<dbReference type="AlphaFoldDB" id="A0A0B4CF15"/>
<dbReference type="EMBL" id="JWSY01000005">
    <property type="protein sequence ID" value="KIC59779.1"/>
    <property type="molecule type" value="Genomic_DNA"/>
</dbReference>
<evidence type="ECO:0000256" key="1">
    <source>
        <dbReference type="SAM" id="Coils"/>
    </source>
</evidence>
<name>A0A0B4CF15_9CAUL</name>
<dbReference type="Proteomes" id="UP000031166">
    <property type="component" value="Unassembled WGS sequence"/>
</dbReference>
<organism evidence="2 3">
    <name type="scientific">Brevundimonas nasdae</name>
    <dbReference type="NCBI Taxonomy" id="172043"/>
    <lineage>
        <taxon>Bacteria</taxon>
        <taxon>Pseudomonadati</taxon>
        <taxon>Pseudomonadota</taxon>
        <taxon>Alphaproteobacteria</taxon>
        <taxon>Caulobacterales</taxon>
        <taxon>Caulobacteraceae</taxon>
        <taxon>Brevundimonas</taxon>
    </lineage>
</organism>
<feature type="coiled-coil region" evidence="1">
    <location>
        <begin position="34"/>
        <end position="61"/>
    </location>
</feature>
<comment type="caution">
    <text evidence="2">The sequence shown here is derived from an EMBL/GenBank/DDBJ whole genome shotgun (WGS) entry which is preliminary data.</text>
</comment>
<sequence length="80" mass="9333">MKIEFVKPTFTPEELTPKRLAIMMDVFRRADAEAMKTRNEISLTKNRLHELENHLTKMEQDSFDAALFMEAYFLAKGPPT</sequence>
<dbReference type="RefSeq" id="WP_039244825.1">
    <property type="nucleotide sequence ID" value="NZ_JWSY01000005.1"/>
</dbReference>
<proteinExistence type="predicted"/>
<keyword evidence="1" id="KW-0175">Coiled coil</keyword>
<evidence type="ECO:0000313" key="3">
    <source>
        <dbReference type="Proteomes" id="UP000031166"/>
    </source>
</evidence>
<accession>A0A0B4CF15</accession>
<protein>
    <submittedName>
        <fullName evidence="2">Uncharacterized protein</fullName>
    </submittedName>
</protein>
<evidence type="ECO:0000313" key="2">
    <source>
        <dbReference type="EMBL" id="KIC59779.1"/>
    </source>
</evidence>
<reference evidence="2 3" key="1">
    <citation type="submission" date="2014-12" db="EMBL/GenBank/DDBJ databases">
        <title>Genome sequencing of Brevundimonas nasdae TPW30.</title>
        <authorList>
            <person name="Tan P.W."/>
            <person name="Chan K.-G."/>
        </authorList>
    </citation>
    <scope>NUCLEOTIDE SEQUENCE [LARGE SCALE GENOMIC DNA]</scope>
    <source>
        <strain evidence="2 3">TPW30</strain>
    </source>
</reference>
<gene>
    <name evidence="2" type="ORF">RM53_05120</name>
</gene>